<dbReference type="Proteomes" id="UP000828390">
    <property type="component" value="Unassembled WGS sequence"/>
</dbReference>
<sequence length="56" mass="6762">MRYFIIAVSSKRPPSFGQVYEKWDWKMQIPAFKCPRQETSGRRKFPHFLDRLLSPC</sequence>
<organism evidence="1 2">
    <name type="scientific">Dreissena polymorpha</name>
    <name type="common">Zebra mussel</name>
    <name type="synonym">Mytilus polymorpha</name>
    <dbReference type="NCBI Taxonomy" id="45954"/>
    <lineage>
        <taxon>Eukaryota</taxon>
        <taxon>Metazoa</taxon>
        <taxon>Spiralia</taxon>
        <taxon>Lophotrochozoa</taxon>
        <taxon>Mollusca</taxon>
        <taxon>Bivalvia</taxon>
        <taxon>Autobranchia</taxon>
        <taxon>Heteroconchia</taxon>
        <taxon>Euheterodonta</taxon>
        <taxon>Imparidentia</taxon>
        <taxon>Neoheterodontei</taxon>
        <taxon>Myida</taxon>
        <taxon>Dreissenoidea</taxon>
        <taxon>Dreissenidae</taxon>
        <taxon>Dreissena</taxon>
    </lineage>
</organism>
<reference evidence="1" key="2">
    <citation type="submission" date="2020-11" db="EMBL/GenBank/DDBJ databases">
        <authorList>
            <person name="McCartney M.A."/>
            <person name="Auch B."/>
            <person name="Kono T."/>
            <person name="Mallez S."/>
            <person name="Becker A."/>
            <person name="Gohl D.M."/>
            <person name="Silverstein K.A.T."/>
            <person name="Koren S."/>
            <person name="Bechman K.B."/>
            <person name="Herman A."/>
            <person name="Abrahante J.E."/>
            <person name="Garbe J."/>
        </authorList>
    </citation>
    <scope>NUCLEOTIDE SEQUENCE</scope>
    <source>
        <strain evidence="1">Duluth1</strain>
        <tissue evidence="1">Whole animal</tissue>
    </source>
</reference>
<name>A0A9D4JYU5_DREPO</name>
<dbReference type="EMBL" id="JAIWYP010000005">
    <property type="protein sequence ID" value="KAH3828951.1"/>
    <property type="molecule type" value="Genomic_DNA"/>
</dbReference>
<reference evidence="1" key="1">
    <citation type="journal article" date="2019" name="bioRxiv">
        <title>The Genome of the Zebra Mussel, Dreissena polymorpha: A Resource for Invasive Species Research.</title>
        <authorList>
            <person name="McCartney M.A."/>
            <person name="Auch B."/>
            <person name="Kono T."/>
            <person name="Mallez S."/>
            <person name="Zhang Y."/>
            <person name="Obille A."/>
            <person name="Becker A."/>
            <person name="Abrahante J.E."/>
            <person name="Garbe J."/>
            <person name="Badalamenti J.P."/>
            <person name="Herman A."/>
            <person name="Mangelson H."/>
            <person name="Liachko I."/>
            <person name="Sullivan S."/>
            <person name="Sone E.D."/>
            <person name="Koren S."/>
            <person name="Silverstein K.A.T."/>
            <person name="Beckman K.B."/>
            <person name="Gohl D.M."/>
        </authorList>
    </citation>
    <scope>NUCLEOTIDE SEQUENCE</scope>
    <source>
        <strain evidence="1">Duluth1</strain>
        <tissue evidence="1">Whole animal</tissue>
    </source>
</reference>
<accession>A0A9D4JYU5</accession>
<proteinExistence type="predicted"/>
<dbReference type="AlphaFoldDB" id="A0A9D4JYU5"/>
<evidence type="ECO:0000313" key="2">
    <source>
        <dbReference type="Proteomes" id="UP000828390"/>
    </source>
</evidence>
<protein>
    <submittedName>
        <fullName evidence="1">Uncharacterized protein</fullName>
    </submittedName>
</protein>
<gene>
    <name evidence="1" type="ORF">DPMN_130939</name>
</gene>
<evidence type="ECO:0000313" key="1">
    <source>
        <dbReference type="EMBL" id="KAH3828951.1"/>
    </source>
</evidence>
<keyword evidence="2" id="KW-1185">Reference proteome</keyword>
<comment type="caution">
    <text evidence="1">The sequence shown here is derived from an EMBL/GenBank/DDBJ whole genome shotgun (WGS) entry which is preliminary data.</text>
</comment>